<evidence type="ECO:0000313" key="1">
    <source>
        <dbReference type="EMBL" id="AYV54082.1"/>
    </source>
</evidence>
<dbReference type="EMBL" id="CP033614">
    <property type="protein sequence ID" value="AYV54082.1"/>
    <property type="molecule type" value="Genomic_DNA"/>
</dbReference>
<reference evidence="1 2" key="1">
    <citation type="submission" date="2018-11" db="EMBL/GenBank/DDBJ databases">
        <title>Complete genome sequence of Leptospira kmetyi isolate LS 001/16 from soil sample associated with a leptospirosis patient in Kelantan.</title>
        <authorList>
            <person name="Muhammad Yusoff F."/>
            <person name="Muhammad Yusoff S."/>
            <person name="Ahmad M.N."/>
            <person name="Yusof N.Y."/>
            <person name="Aziah I."/>
        </authorList>
    </citation>
    <scope>NUCLEOTIDE SEQUENCE [LARGE SCALE GENOMIC DNA]</scope>
    <source>
        <strain evidence="1 2">LS 001/16</strain>
    </source>
</reference>
<organism evidence="1 2">
    <name type="scientific">Leptospira kmetyi</name>
    <dbReference type="NCBI Taxonomy" id="408139"/>
    <lineage>
        <taxon>Bacteria</taxon>
        <taxon>Pseudomonadati</taxon>
        <taxon>Spirochaetota</taxon>
        <taxon>Spirochaetia</taxon>
        <taxon>Leptospirales</taxon>
        <taxon>Leptospiraceae</taxon>
        <taxon>Leptospira</taxon>
    </lineage>
</organism>
<accession>A0AAD0XNJ5</accession>
<gene>
    <name evidence="1" type="ORF">EFP84_00215</name>
</gene>
<evidence type="ECO:0000313" key="2">
    <source>
        <dbReference type="Proteomes" id="UP000276407"/>
    </source>
</evidence>
<dbReference type="Proteomes" id="UP000276407">
    <property type="component" value="Chromosome 1"/>
</dbReference>
<name>A0AAD0XNJ5_9LEPT</name>
<dbReference type="RefSeq" id="WP_123178896.1">
    <property type="nucleotide sequence ID" value="NZ_CP033614.1"/>
</dbReference>
<dbReference type="AlphaFoldDB" id="A0AAD0XNJ5"/>
<protein>
    <submittedName>
        <fullName evidence="1">Uncharacterized protein</fullName>
    </submittedName>
</protein>
<proteinExistence type="predicted"/>
<sequence>MDFRLRNLDRYFPNVAISHKIANFQNFALRALSRSERKEIFEFPSQAKAIARIQKDFIIFLKNHSTRRPNIQIERNYWKYAEIDFEASMYKIAYNFLNRWKTREHLIVQEMNSLEFKKIAYLNKHDIFTQSPSIISSDLEVFVLKNRFLEKRKVSSWYQVYRTVIRQLNEMKSDIQKLEPNWYNCWRRINREYFNRLPASWKSAEYRLRQQFEAFEAERVFK</sequence>
<dbReference type="KEGG" id="lkm:EFP84_00215"/>